<gene>
    <name evidence="3" type="ORF">DVR09_05770</name>
</gene>
<dbReference type="EMBL" id="CP031357">
    <property type="protein sequence ID" value="AXK41913.1"/>
    <property type="molecule type" value="Genomic_DNA"/>
</dbReference>
<dbReference type="OrthoDB" id="7501479at2"/>
<feature type="domain" description="HTH luxR-type" evidence="2">
    <location>
        <begin position="13"/>
        <end position="70"/>
    </location>
</feature>
<keyword evidence="1" id="KW-0472">Membrane</keyword>
<dbReference type="GO" id="GO:0006352">
    <property type="term" value="P:DNA-templated transcription initiation"/>
    <property type="evidence" value="ECO:0007669"/>
    <property type="project" value="InterPro"/>
</dbReference>
<sequence>MSAMDRHDIHSVFDALTEKQDEALRLACQHLTSKQIAQELNVAPVTIDKRIDAVRVKLGHMPRTDVLRHYRAWAEGYDRTIDDPTILATPRQDDARRPRQPRESSYVFEDSFAFDTRASWDRNSQWLPPRIRPSDLRVGSRLLLILAGAVAIMIVAVLSMAFAHALGTMF</sequence>
<dbReference type="Gene3D" id="1.10.10.10">
    <property type="entry name" value="Winged helix-like DNA-binding domain superfamily/Winged helix DNA-binding domain"/>
    <property type="match status" value="1"/>
</dbReference>
<dbReference type="InterPro" id="IPR013249">
    <property type="entry name" value="RNA_pol_sigma70_r4_t2"/>
</dbReference>
<dbReference type="Proteomes" id="UP000254508">
    <property type="component" value="Chromosome"/>
</dbReference>
<evidence type="ECO:0000313" key="3">
    <source>
        <dbReference type="EMBL" id="AXK41913.1"/>
    </source>
</evidence>
<reference evidence="4" key="1">
    <citation type="submission" date="2018-07" db="EMBL/GenBank/DDBJ databases">
        <title>Genome sequence of Erythrobacter strain YH-07, an antagonistic bacterium isolated from Yellow Sea.</title>
        <authorList>
            <person name="Tang T."/>
            <person name="Liu Q."/>
            <person name="Sun X."/>
        </authorList>
    </citation>
    <scope>NUCLEOTIDE SEQUENCE [LARGE SCALE GENOMIC DNA]</scope>
    <source>
        <strain evidence="4">YH-07</strain>
    </source>
</reference>
<dbReference type="AlphaFoldDB" id="A0A345YDB1"/>
<feature type="transmembrane region" description="Helical" evidence="1">
    <location>
        <begin position="142"/>
        <end position="166"/>
    </location>
</feature>
<dbReference type="SMART" id="SM00421">
    <property type="entry name" value="HTH_LUXR"/>
    <property type="match status" value="1"/>
</dbReference>
<evidence type="ECO:0000313" key="4">
    <source>
        <dbReference type="Proteomes" id="UP000254508"/>
    </source>
</evidence>
<dbReference type="Pfam" id="PF08281">
    <property type="entry name" value="Sigma70_r4_2"/>
    <property type="match status" value="1"/>
</dbReference>
<organism evidence="3 4">
    <name type="scientific">Erythrobacter aureus</name>
    <dbReference type="NCBI Taxonomy" id="2182384"/>
    <lineage>
        <taxon>Bacteria</taxon>
        <taxon>Pseudomonadati</taxon>
        <taxon>Pseudomonadota</taxon>
        <taxon>Alphaproteobacteria</taxon>
        <taxon>Sphingomonadales</taxon>
        <taxon>Erythrobacteraceae</taxon>
        <taxon>Erythrobacter/Porphyrobacter group</taxon>
        <taxon>Erythrobacter</taxon>
    </lineage>
</organism>
<dbReference type="InterPro" id="IPR036388">
    <property type="entry name" value="WH-like_DNA-bd_sf"/>
</dbReference>
<evidence type="ECO:0000259" key="2">
    <source>
        <dbReference type="SMART" id="SM00421"/>
    </source>
</evidence>
<keyword evidence="1" id="KW-1133">Transmembrane helix</keyword>
<dbReference type="KEGG" id="err:DVR09_05770"/>
<dbReference type="SUPFAM" id="SSF46894">
    <property type="entry name" value="C-terminal effector domain of the bipartite response regulators"/>
    <property type="match status" value="1"/>
</dbReference>
<dbReference type="RefSeq" id="WP_115416099.1">
    <property type="nucleotide sequence ID" value="NZ_CP031357.1"/>
</dbReference>
<proteinExistence type="predicted"/>
<dbReference type="InterPro" id="IPR016032">
    <property type="entry name" value="Sig_transdc_resp-reg_C-effctor"/>
</dbReference>
<accession>A0A345YDB1</accession>
<keyword evidence="4" id="KW-1185">Reference proteome</keyword>
<dbReference type="InterPro" id="IPR000792">
    <property type="entry name" value="Tscrpt_reg_LuxR_C"/>
</dbReference>
<protein>
    <recommendedName>
        <fullName evidence="2">HTH luxR-type domain-containing protein</fullName>
    </recommendedName>
</protein>
<keyword evidence="1" id="KW-0812">Transmembrane</keyword>
<evidence type="ECO:0000256" key="1">
    <source>
        <dbReference type="SAM" id="Phobius"/>
    </source>
</evidence>
<dbReference type="GO" id="GO:0016987">
    <property type="term" value="F:sigma factor activity"/>
    <property type="evidence" value="ECO:0007669"/>
    <property type="project" value="InterPro"/>
</dbReference>
<name>A0A345YDB1_9SPHN</name>
<dbReference type="GO" id="GO:0003677">
    <property type="term" value="F:DNA binding"/>
    <property type="evidence" value="ECO:0007669"/>
    <property type="project" value="InterPro"/>
</dbReference>